<gene>
    <name evidence="3" type="ORF">Nans01_08480</name>
</gene>
<dbReference type="GO" id="GO:0004252">
    <property type="term" value="F:serine-type endopeptidase activity"/>
    <property type="evidence" value="ECO:0007669"/>
    <property type="project" value="InterPro"/>
</dbReference>
<accession>A0A9W6P3M9</accession>
<dbReference type="InterPro" id="IPR050966">
    <property type="entry name" value="Glutamyl_endopeptidase"/>
</dbReference>
<sequence length="361" mass="37262">MTSSAAHKILGPLAGLTIAMVGVPADSTAPAAPVPEPAPQVAAAPAAPDAPEARAGSTSDAPGPAPARAAADGVVRQSAAVGEGAQEAVLDYWTPQRMASAVPRSLMLQDVVGALPLSLPIPVEEGSTPQAASANSTGERWTSGGAIVKRTGKVYLTLDGADFTCSAAVVNSRNKDTVITAAHCLKDGKGSWAKNWIFVPGYDDGKEPYGRYSAREMLVAPEWSKNADDSYDFGMAVLNTGSGGAHVADRTGSLPIGFSERVASRVYSFGYPSSGSFKGRHLYYCSGATARDQKGTEGAGMRCTMTQGSSGGPWLKDFATSTGTGTVTSVVSFKYANDSRTQYGPRLGDDAKRLYNAAQGL</sequence>
<dbReference type="InterPro" id="IPR009003">
    <property type="entry name" value="Peptidase_S1_PA"/>
</dbReference>
<dbReference type="InterPro" id="IPR018114">
    <property type="entry name" value="TRYPSIN_HIS"/>
</dbReference>
<evidence type="ECO:0000256" key="1">
    <source>
        <dbReference type="ARBA" id="ARBA00022729"/>
    </source>
</evidence>
<keyword evidence="1" id="KW-0732">Signal</keyword>
<dbReference type="Gene3D" id="2.40.10.10">
    <property type="entry name" value="Trypsin-like serine proteases"/>
    <property type="match status" value="2"/>
</dbReference>
<protein>
    <submittedName>
        <fullName evidence="3">Peptidase</fullName>
    </submittedName>
</protein>
<evidence type="ECO:0000256" key="2">
    <source>
        <dbReference type="SAM" id="MobiDB-lite"/>
    </source>
</evidence>
<dbReference type="EMBL" id="BSQG01000001">
    <property type="protein sequence ID" value="GLU46497.1"/>
    <property type="molecule type" value="Genomic_DNA"/>
</dbReference>
<dbReference type="SUPFAM" id="SSF50494">
    <property type="entry name" value="Trypsin-like serine proteases"/>
    <property type="match status" value="1"/>
</dbReference>
<comment type="caution">
    <text evidence="3">The sequence shown here is derived from an EMBL/GenBank/DDBJ whole genome shotgun (WGS) entry which is preliminary data.</text>
</comment>
<dbReference type="AlphaFoldDB" id="A0A9W6P3M9"/>
<evidence type="ECO:0000313" key="4">
    <source>
        <dbReference type="Proteomes" id="UP001165092"/>
    </source>
</evidence>
<reference evidence="3" key="1">
    <citation type="submission" date="2023-02" db="EMBL/GenBank/DDBJ databases">
        <title>Nocardiopsis ansamitocini NBRC 112285.</title>
        <authorList>
            <person name="Ichikawa N."/>
            <person name="Sato H."/>
            <person name="Tonouchi N."/>
        </authorList>
    </citation>
    <scope>NUCLEOTIDE SEQUENCE</scope>
    <source>
        <strain evidence="3">NBRC 112285</strain>
    </source>
</reference>
<dbReference type="PANTHER" id="PTHR15462">
    <property type="entry name" value="SERINE PROTEASE"/>
    <property type="match status" value="1"/>
</dbReference>
<dbReference type="InterPro" id="IPR043504">
    <property type="entry name" value="Peptidase_S1_PA_chymotrypsin"/>
</dbReference>
<keyword evidence="4" id="KW-1185">Reference proteome</keyword>
<dbReference type="PROSITE" id="PS00134">
    <property type="entry name" value="TRYPSIN_HIS"/>
    <property type="match status" value="1"/>
</dbReference>
<dbReference type="Proteomes" id="UP001165092">
    <property type="component" value="Unassembled WGS sequence"/>
</dbReference>
<proteinExistence type="predicted"/>
<organism evidence="3 4">
    <name type="scientific">Nocardiopsis ansamitocini</name>
    <dbReference type="NCBI Taxonomy" id="1670832"/>
    <lineage>
        <taxon>Bacteria</taxon>
        <taxon>Bacillati</taxon>
        <taxon>Actinomycetota</taxon>
        <taxon>Actinomycetes</taxon>
        <taxon>Streptosporangiales</taxon>
        <taxon>Nocardiopsidaceae</taxon>
        <taxon>Nocardiopsis</taxon>
    </lineage>
</organism>
<evidence type="ECO:0000313" key="3">
    <source>
        <dbReference type="EMBL" id="GLU46497.1"/>
    </source>
</evidence>
<name>A0A9W6P3M9_9ACTN</name>
<feature type="region of interest" description="Disordered" evidence="2">
    <location>
        <begin position="30"/>
        <end position="74"/>
    </location>
</feature>
<dbReference type="RefSeq" id="WP_285757342.1">
    <property type="nucleotide sequence ID" value="NZ_BSQG01000001.1"/>
</dbReference>
<dbReference type="GO" id="GO:0006508">
    <property type="term" value="P:proteolysis"/>
    <property type="evidence" value="ECO:0007669"/>
    <property type="project" value="InterPro"/>
</dbReference>
<dbReference type="Pfam" id="PF13365">
    <property type="entry name" value="Trypsin_2"/>
    <property type="match status" value="1"/>
</dbReference>
<feature type="compositionally biased region" description="Low complexity" evidence="2">
    <location>
        <begin position="39"/>
        <end position="74"/>
    </location>
</feature>